<name>A0AAW1T2H1_9CHLO</name>
<dbReference type="Proteomes" id="UP001485043">
    <property type="component" value="Unassembled WGS sequence"/>
</dbReference>
<sequence>MLCQPQSALPLHTTNLSSRTPQVDWTSVEVEELLQLFAERHSVAEKLSSDAFVKDELNSFLPMVANPAMWHSLEVGFLLSHASYSWNLRSSGSADPVGDFLKQLPTEVSTSLRTAYTDFGL</sequence>
<protein>
    <submittedName>
        <fullName evidence="1">Uncharacterized protein</fullName>
    </submittedName>
</protein>
<dbReference type="AlphaFoldDB" id="A0AAW1T2H1"/>
<reference evidence="1 2" key="1">
    <citation type="journal article" date="2024" name="Nat. Commun.">
        <title>Phylogenomics reveals the evolutionary origins of lichenization in chlorophyte algae.</title>
        <authorList>
            <person name="Puginier C."/>
            <person name="Libourel C."/>
            <person name="Otte J."/>
            <person name="Skaloud P."/>
            <person name="Haon M."/>
            <person name="Grisel S."/>
            <person name="Petersen M."/>
            <person name="Berrin J.G."/>
            <person name="Delaux P.M."/>
            <person name="Dal Grande F."/>
            <person name="Keller J."/>
        </authorList>
    </citation>
    <scope>NUCLEOTIDE SEQUENCE [LARGE SCALE GENOMIC DNA]</scope>
    <source>
        <strain evidence="1 2">SAG 2523</strain>
    </source>
</reference>
<proteinExistence type="predicted"/>
<accession>A0AAW1T2H1</accession>
<evidence type="ECO:0000313" key="1">
    <source>
        <dbReference type="EMBL" id="KAK9863196.1"/>
    </source>
</evidence>
<gene>
    <name evidence="1" type="ORF">WJX84_000529</name>
</gene>
<organism evidence="1 2">
    <name type="scientific">Apatococcus fuscideae</name>
    <dbReference type="NCBI Taxonomy" id="2026836"/>
    <lineage>
        <taxon>Eukaryota</taxon>
        <taxon>Viridiplantae</taxon>
        <taxon>Chlorophyta</taxon>
        <taxon>core chlorophytes</taxon>
        <taxon>Trebouxiophyceae</taxon>
        <taxon>Chlorellales</taxon>
        <taxon>Chlorellaceae</taxon>
        <taxon>Apatococcus</taxon>
    </lineage>
</organism>
<evidence type="ECO:0000313" key="2">
    <source>
        <dbReference type="Proteomes" id="UP001485043"/>
    </source>
</evidence>
<comment type="caution">
    <text evidence="1">The sequence shown here is derived from an EMBL/GenBank/DDBJ whole genome shotgun (WGS) entry which is preliminary data.</text>
</comment>
<keyword evidence="2" id="KW-1185">Reference proteome</keyword>
<dbReference type="EMBL" id="JALJOV010000503">
    <property type="protein sequence ID" value="KAK9863196.1"/>
    <property type="molecule type" value="Genomic_DNA"/>
</dbReference>